<gene>
    <name evidence="9" type="ORF">METBIDRAFT_219071</name>
</gene>
<dbReference type="AlphaFoldDB" id="A0A1A0H723"/>
<dbReference type="Pfam" id="PF11765">
    <property type="entry name" value="Hyphal_reg_CWP"/>
    <property type="match status" value="1"/>
</dbReference>
<keyword evidence="2" id="KW-0134">Cell wall</keyword>
<evidence type="ECO:0000256" key="1">
    <source>
        <dbReference type="ARBA" id="ARBA00004191"/>
    </source>
</evidence>
<sequence length="626" mass="67234">MKLGSLATVCAFLFIQALAVRITENTYVNDKEPKSLSKVYVSRGAYYYIENSPLVSMKHFVHIEGTLLITSRNTFPASVAMTGRYFENRGWVAFTSLLSESQSYFHIVTNGFFRNLGEMYFGISRAQYRYVPFIVNSGEFWENHNKMVFERKSTEPAQLMINSASTTILNMGSICLIGTYWATTTNIDGSGCITVDYASNLDLQFSGGTCFVSSAQTIYLKSLYSFLRIFGLNLTPNVVPIIKVAGFGGGNGIHLFDTNSVIEHFYDCNTGYLTLYICGSPIISFDIGLYYDQLFCVATQSGFVSITYNSECPNVAPTLCSCEISWIEPPPTTPSPSTLSSVYKTPSTLSSVYKTPSTLSSIYKTPSTLSSVYKTPSTLSSVSLVSRVSLSVSSAPSSSTIELLTIPSSTVFSASSETFSVLSESFISLSISVSEVLESEYTLIHVATTSETSIESDCNPAIVETDTAASLTASASLVPAASNFKSESSQSPESTKGPITRETPAPNTSCDEGGFCTPVVETTTLNIAPVPSGAAKVSYTTETLIFTTTISCGPSSYSTSILTVTRTVSIDCDTSETGEGPNPTVAPATDAPGHVLGSTTSSATRLRPSFSLPLSLAAQVHILLRF</sequence>
<name>A0A1A0H723_9ASCO</name>
<feature type="region of interest" description="Disordered" evidence="6">
    <location>
        <begin position="575"/>
        <end position="600"/>
    </location>
</feature>
<proteinExistence type="predicted"/>
<evidence type="ECO:0000256" key="2">
    <source>
        <dbReference type="ARBA" id="ARBA00022512"/>
    </source>
</evidence>
<feature type="domain" description="Hyphally-regulated cell wall protein N-terminal" evidence="8">
    <location>
        <begin position="12"/>
        <end position="323"/>
    </location>
</feature>
<evidence type="ECO:0000313" key="10">
    <source>
        <dbReference type="Proteomes" id="UP000092555"/>
    </source>
</evidence>
<feature type="chain" id="PRO_5008291685" description="Hyphally-regulated cell wall protein N-terminal domain-containing protein" evidence="7">
    <location>
        <begin position="20"/>
        <end position="626"/>
    </location>
</feature>
<keyword evidence="10" id="KW-1185">Reference proteome</keyword>
<evidence type="ECO:0000256" key="7">
    <source>
        <dbReference type="SAM" id="SignalP"/>
    </source>
</evidence>
<evidence type="ECO:0000256" key="6">
    <source>
        <dbReference type="SAM" id="MobiDB-lite"/>
    </source>
</evidence>
<accession>A0A1A0H723</accession>
<dbReference type="InterPro" id="IPR021031">
    <property type="entry name" value="Hyphal-reg_cell_wall_N"/>
</dbReference>
<keyword evidence="5" id="KW-0325">Glycoprotein</keyword>
<feature type="signal peptide" evidence="7">
    <location>
        <begin position="1"/>
        <end position="19"/>
    </location>
</feature>
<keyword evidence="4 7" id="KW-0732">Signal</keyword>
<protein>
    <recommendedName>
        <fullName evidence="8">Hyphally-regulated cell wall protein N-terminal domain-containing protein</fullName>
    </recommendedName>
</protein>
<feature type="compositionally biased region" description="Polar residues" evidence="6">
    <location>
        <begin position="483"/>
        <end position="494"/>
    </location>
</feature>
<dbReference type="RefSeq" id="XP_018710226.1">
    <property type="nucleotide sequence ID" value="XM_018855115.1"/>
</dbReference>
<feature type="region of interest" description="Disordered" evidence="6">
    <location>
        <begin position="482"/>
        <end position="512"/>
    </location>
</feature>
<evidence type="ECO:0000313" key="9">
    <source>
        <dbReference type="EMBL" id="OBA19698.1"/>
    </source>
</evidence>
<reference evidence="9 10" key="1">
    <citation type="submission" date="2016-05" db="EMBL/GenBank/DDBJ databases">
        <title>Comparative genomics of biotechnologically important yeasts.</title>
        <authorList>
            <consortium name="DOE Joint Genome Institute"/>
            <person name="Riley R."/>
            <person name="Haridas S."/>
            <person name="Wolfe K.H."/>
            <person name="Lopes M.R."/>
            <person name="Hittinger C.T."/>
            <person name="Goker M."/>
            <person name="Salamov A."/>
            <person name="Wisecaver J."/>
            <person name="Long T.M."/>
            <person name="Aerts A.L."/>
            <person name="Barry K."/>
            <person name="Choi C."/>
            <person name="Clum A."/>
            <person name="Coughlan A.Y."/>
            <person name="Deshpande S."/>
            <person name="Douglass A.P."/>
            <person name="Hanson S.J."/>
            <person name="Klenk H.-P."/>
            <person name="LaButti K."/>
            <person name="Lapidus A."/>
            <person name="Lindquist E."/>
            <person name="Lipzen A."/>
            <person name="Meier-kolthoff J.P."/>
            <person name="Ohm R.A."/>
            <person name="Otillar R.P."/>
            <person name="Pangilinan J."/>
            <person name="Peng Y."/>
            <person name="Rokas A."/>
            <person name="Rosa C.A."/>
            <person name="Scheuner C."/>
            <person name="Sibirny A.A."/>
            <person name="Slot J.C."/>
            <person name="Stielow J.B."/>
            <person name="Sun H."/>
            <person name="Kurtzman C.P."/>
            <person name="Blackwell M."/>
            <person name="Grigoriev I.V."/>
            <person name="Jeffries T.W."/>
        </authorList>
    </citation>
    <scope>NUCLEOTIDE SEQUENCE [LARGE SCALE GENOMIC DNA]</scope>
    <source>
        <strain evidence="9 10">NRRL YB-4993</strain>
    </source>
</reference>
<evidence type="ECO:0000256" key="3">
    <source>
        <dbReference type="ARBA" id="ARBA00022525"/>
    </source>
</evidence>
<evidence type="ECO:0000256" key="5">
    <source>
        <dbReference type="ARBA" id="ARBA00023180"/>
    </source>
</evidence>
<evidence type="ECO:0000259" key="8">
    <source>
        <dbReference type="Pfam" id="PF11765"/>
    </source>
</evidence>
<dbReference type="STRING" id="869754.A0A1A0H723"/>
<comment type="subcellular location">
    <subcellularLocation>
        <location evidence="1">Secreted</location>
        <location evidence="1">Cell wall</location>
    </subcellularLocation>
</comment>
<dbReference type="Proteomes" id="UP000092555">
    <property type="component" value="Unassembled WGS sequence"/>
</dbReference>
<dbReference type="EMBL" id="LXTC01000006">
    <property type="protein sequence ID" value="OBA19698.1"/>
    <property type="molecule type" value="Genomic_DNA"/>
</dbReference>
<dbReference type="OrthoDB" id="4094394at2759"/>
<comment type="caution">
    <text evidence="9">The sequence shown here is derived from an EMBL/GenBank/DDBJ whole genome shotgun (WGS) entry which is preliminary data.</text>
</comment>
<keyword evidence="3" id="KW-0964">Secreted</keyword>
<dbReference type="GO" id="GO:0009277">
    <property type="term" value="C:fungal-type cell wall"/>
    <property type="evidence" value="ECO:0007669"/>
    <property type="project" value="UniProtKB-ARBA"/>
</dbReference>
<evidence type="ECO:0000256" key="4">
    <source>
        <dbReference type="ARBA" id="ARBA00022729"/>
    </source>
</evidence>
<dbReference type="GeneID" id="30028091"/>
<organism evidence="9 10">
    <name type="scientific">Metschnikowia bicuspidata var. bicuspidata NRRL YB-4993</name>
    <dbReference type="NCBI Taxonomy" id="869754"/>
    <lineage>
        <taxon>Eukaryota</taxon>
        <taxon>Fungi</taxon>
        <taxon>Dikarya</taxon>
        <taxon>Ascomycota</taxon>
        <taxon>Saccharomycotina</taxon>
        <taxon>Pichiomycetes</taxon>
        <taxon>Metschnikowiaceae</taxon>
        <taxon>Metschnikowia</taxon>
    </lineage>
</organism>